<dbReference type="EMBL" id="JAACXV010000047">
    <property type="protein sequence ID" value="KAF7285700.1"/>
    <property type="molecule type" value="Genomic_DNA"/>
</dbReference>
<comment type="caution">
    <text evidence="2">The sequence shown here is derived from an EMBL/GenBank/DDBJ whole genome shotgun (WGS) entry which is preliminary data.</text>
</comment>
<protein>
    <submittedName>
        <fullName evidence="2">Uncharacterized protein</fullName>
    </submittedName>
</protein>
<keyword evidence="3" id="KW-1185">Reference proteome</keyword>
<evidence type="ECO:0000313" key="3">
    <source>
        <dbReference type="Proteomes" id="UP000625711"/>
    </source>
</evidence>
<organism evidence="2 3">
    <name type="scientific">Rhynchophorus ferrugineus</name>
    <name type="common">Red palm weevil</name>
    <name type="synonym">Curculio ferrugineus</name>
    <dbReference type="NCBI Taxonomy" id="354439"/>
    <lineage>
        <taxon>Eukaryota</taxon>
        <taxon>Metazoa</taxon>
        <taxon>Ecdysozoa</taxon>
        <taxon>Arthropoda</taxon>
        <taxon>Hexapoda</taxon>
        <taxon>Insecta</taxon>
        <taxon>Pterygota</taxon>
        <taxon>Neoptera</taxon>
        <taxon>Endopterygota</taxon>
        <taxon>Coleoptera</taxon>
        <taxon>Polyphaga</taxon>
        <taxon>Cucujiformia</taxon>
        <taxon>Curculionidae</taxon>
        <taxon>Dryophthorinae</taxon>
        <taxon>Rhynchophorus</taxon>
    </lineage>
</organism>
<evidence type="ECO:0000313" key="2">
    <source>
        <dbReference type="EMBL" id="KAF7285700.1"/>
    </source>
</evidence>
<dbReference type="Proteomes" id="UP000625711">
    <property type="component" value="Unassembled WGS sequence"/>
</dbReference>
<evidence type="ECO:0000256" key="1">
    <source>
        <dbReference type="SAM" id="MobiDB-lite"/>
    </source>
</evidence>
<dbReference type="AlphaFoldDB" id="A0A834IXG9"/>
<feature type="compositionally biased region" description="Basic and acidic residues" evidence="1">
    <location>
        <begin position="55"/>
        <end position="65"/>
    </location>
</feature>
<reference evidence="2" key="1">
    <citation type="submission" date="2020-08" db="EMBL/GenBank/DDBJ databases">
        <title>Genome sequencing and assembly of the red palm weevil Rhynchophorus ferrugineus.</title>
        <authorList>
            <person name="Dias G.B."/>
            <person name="Bergman C.M."/>
            <person name="Manee M."/>
        </authorList>
    </citation>
    <scope>NUCLEOTIDE SEQUENCE</scope>
    <source>
        <strain evidence="2">AA-2017</strain>
        <tissue evidence="2">Whole larva</tissue>
    </source>
</reference>
<name>A0A834IXG9_RHYFE</name>
<gene>
    <name evidence="2" type="ORF">GWI33_010195</name>
</gene>
<proteinExistence type="predicted"/>
<accession>A0A834IXG9</accession>
<sequence>MFVARDDRTRRRPNTNIPQNIRRVTYCDRTRCRCCYFNEIIVFPAEPRAPAALPSRRERQRDNKTISKQAAPMLGRHLSSGVRNPTSEEGRAAASSQSLPPVDSGAGGGADSSPPGALRKRLGAGFYLSLSRQGRRQLRNGKPRPRDGQLYDENFLIIHARHFIYVYSLT</sequence>
<feature type="region of interest" description="Disordered" evidence="1">
    <location>
        <begin position="52"/>
        <end position="115"/>
    </location>
</feature>